<dbReference type="PATRIC" id="fig|1184267.3.peg.2433"/>
<protein>
    <submittedName>
        <fullName evidence="2">Uncharacterized protein</fullName>
    </submittedName>
</protein>
<gene>
    <name evidence="2" type="ORF">A11Q_2400</name>
</gene>
<dbReference type="HOGENOM" id="CLU_1451790_0_0_7"/>
<feature type="transmembrane region" description="Helical" evidence="1">
    <location>
        <begin position="6"/>
        <end position="36"/>
    </location>
</feature>
<dbReference type="EMBL" id="CP003537">
    <property type="protein sequence ID" value="AGH96616.1"/>
    <property type="molecule type" value="Genomic_DNA"/>
</dbReference>
<name>M4VEZ9_9BACT</name>
<dbReference type="Proteomes" id="UP000012040">
    <property type="component" value="Chromosome"/>
</dbReference>
<dbReference type="AlphaFoldDB" id="M4VEZ9"/>
<organism evidence="2 3">
    <name type="scientific">Pseudobdellovibrio exovorus JSS</name>
    <dbReference type="NCBI Taxonomy" id="1184267"/>
    <lineage>
        <taxon>Bacteria</taxon>
        <taxon>Pseudomonadati</taxon>
        <taxon>Bdellovibrionota</taxon>
        <taxon>Bdellovibrionia</taxon>
        <taxon>Bdellovibrionales</taxon>
        <taxon>Pseudobdellovibrionaceae</taxon>
        <taxon>Pseudobdellovibrio</taxon>
    </lineage>
</organism>
<dbReference type="RefSeq" id="WP_015471106.1">
    <property type="nucleotide sequence ID" value="NC_020813.1"/>
</dbReference>
<dbReference type="STRING" id="1184267.A11Q_2400"/>
<accession>M4VEZ9</accession>
<keyword evidence="1" id="KW-0472">Membrane</keyword>
<keyword evidence="3" id="KW-1185">Reference proteome</keyword>
<keyword evidence="1" id="KW-0812">Transmembrane</keyword>
<keyword evidence="1" id="KW-1133">Transmembrane helix</keyword>
<proteinExistence type="predicted"/>
<evidence type="ECO:0000313" key="3">
    <source>
        <dbReference type="Proteomes" id="UP000012040"/>
    </source>
</evidence>
<evidence type="ECO:0000313" key="2">
    <source>
        <dbReference type="EMBL" id="AGH96616.1"/>
    </source>
</evidence>
<sequence>MNNPLMLIFISPIFLGPILMGLVLAWFLWAVLGAVIGRIRGPKIIYTPKTDSPELIEAIRTGYTPRLGLELSEIFPDTVTGPDIDRLLAVREKLFPREFNGFFYSVETQDLSPKEFKAMALRLYLEMAFTRSYLLENSSRLWPDKMETLWVYHTPKPLRKLNPDYYGQLLTEFKKSRTGNRSPVAA</sequence>
<reference evidence="2 3" key="1">
    <citation type="journal article" date="2013" name="ISME J.">
        <title>By their genes ye shall know them: genomic signatures of predatory bacteria.</title>
        <authorList>
            <person name="Pasternak Z."/>
            <person name="Pietrokovski S."/>
            <person name="Rotem O."/>
            <person name="Gophna U."/>
            <person name="Lurie-Weinberger M.N."/>
            <person name="Jurkevitch E."/>
        </authorList>
    </citation>
    <scope>NUCLEOTIDE SEQUENCE [LARGE SCALE GENOMIC DNA]</scope>
    <source>
        <strain evidence="2 3">JSS</strain>
    </source>
</reference>
<evidence type="ECO:0000256" key="1">
    <source>
        <dbReference type="SAM" id="Phobius"/>
    </source>
</evidence>
<dbReference type="KEGG" id="bex:A11Q_2400"/>